<gene>
    <name evidence="3" type="ORF">PR017_07720</name>
</gene>
<name>A0AAF1KVS4_9HYPH</name>
<feature type="chain" id="PRO_5042266488" evidence="2">
    <location>
        <begin position="24"/>
        <end position="100"/>
    </location>
</feature>
<dbReference type="AlphaFoldDB" id="A0AAF1KVS4"/>
<keyword evidence="1" id="KW-0472">Membrane</keyword>
<keyword evidence="4" id="KW-1185">Reference proteome</keyword>
<dbReference type="Gene3D" id="3.10.450.160">
    <property type="entry name" value="inner membrane protein cigr"/>
    <property type="match status" value="1"/>
</dbReference>
<evidence type="ECO:0000313" key="3">
    <source>
        <dbReference type="EMBL" id="WFR96986.1"/>
    </source>
</evidence>
<reference evidence="4" key="2">
    <citation type="journal article" date="2023" name="MicrobiologyOpen">
        <title>Genomics of the tumorigenes clade of the family Rhizobiaceae and description of Rhizobium rhododendri sp. nov.</title>
        <authorList>
            <person name="Kuzmanovic N."/>
            <person name="diCenzo G.C."/>
            <person name="Bunk B."/>
            <person name="Sproeer C."/>
            <person name="Fruehling A."/>
            <person name="Neumann-Schaal M."/>
            <person name="Overmann J."/>
            <person name="Smalla K."/>
        </authorList>
    </citation>
    <scope>NUCLEOTIDE SEQUENCE [LARGE SCALE GENOMIC DNA]</scope>
    <source>
        <strain evidence="4">1078</strain>
    </source>
</reference>
<evidence type="ECO:0000313" key="4">
    <source>
        <dbReference type="Proteomes" id="UP000249499"/>
    </source>
</evidence>
<accession>A0AAF1KVS4</accession>
<evidence type="ECO:0000256" key="1">
    <source>
        <dbReference type="SAM" id="Phobius"/>
    </source>
</evidence>
<dbReference type="KEGG" id="rtu:PR017_07720"/>
<keyword evidence="2" id="KW-0732">Signal</keyword>
<keyword evidence="1" id="KW-0812">Transmembrane</keyword>
<dbReference type="Proteomes" id="UP000249499">
    <property type="component" value="Chromosome"/>
</dbReference>
<dbReference type="InterPro" id="IPR024572">
    <property type="entry name" value="RcnB"/>
</dbReference>
<feature type="signal peptide" evidence="2">
    <location>
        <begin position="1"/>
        <end position="23"/>
    </location>
</feature>
<keyword evidence="1" id="KW-1133">Transmembrane helix</keyword>
<organism evidence="3 4">
    <name type="scientific">Rhizobium tumorigenes</name>
    <dbReference type="NCBI Taxonomy" id="2041385"/>
    <lineage>
        <taxon>Bacteria</taxon>
        <taxon>Pseudomonadati</taxon>
        <taxon>Pseudomonadota</taxon>
        <taxon>Alphaproteobacteria</taxon>
        <taxon>Hyphomicrobiales</taxon>
        <taxon>Rhizobiaceae</taxon>
        <taxon>Rhizobium/Agrobacterium group</taxon>
        <taxon>Rhizobium</taxon>
    </lineage>
</organism>
<dbReference type="Pfam" id="PF11776">
    <property type="entry name" value="RcnB"/>
    <property type="match status" value="1"/>
</dbReference>
<reference evidence="3 4" key="1">
    <citation type="journal article" date="2018" name="Sci. Rep.">
        <title>Rhizobium tumorigenes sp. nov., a novel plant tumorigenic bacterium isolated from cane gall tumors on thornless blackberry.</title>
        <authorList>
            <person name="Kuzmanovi N."/>
            <person name="Smalla K."/>
            <person name="Gronow S."/>
            <person name="PuBawska J."/>
        </authorList>
    </citation>
    <scope>NUCLEOTIDE SEQUENCE [LARGE SCALE GENOMIC DNA]</scope>
    <source>
        <strain evidence="3 4">1078</strain>
    </source>
</reference>
<proteinExistence type="predicted"/>
<feature type="transmembrane region" description="Helical" evidence="1">
    <location>
        <begin position="76"/>
        <end position="99"/>
    </location>
</feature>
<dbReference type="RefSeq" id="WP_111221848.1">
    <property type="nucleotide sequence ID" value="NZ_CP117255.1"/>
</dbReference>
<dbReference type="EMBL" id="CP117255">
    <property type="protein sequence ID" value="WFR96986.1"/>
    <property type="molecule type" value="Genomic_DNA"/>
</dbReference>
<evidence type="ECO:0000256" key="2">
    <source>
        <dbReference type="SAM" id="SignalP"/>
    </source>
</evidence>
<protein>
    <submittedName>
        <fullName evidence="3">RcnB family protein</fullName>
    </submittedName>
</protein>
<sequence length="100" mass="10779">MKKTITALLAAACLIAPAAQAPAALAVTPSKDVHRPVLHKGSWTRGHRLSPSDRNHAVPLDYTRYRLKTPPHGYRWVRIGGSFLMVGSTSGLILSVVAAR</sequence>